<proteinExistence type="predicted"/>
<gene>
    <name evidence="4" type="ORF">GCM10023342_05940</name>
</gene>
<keyword evidence="1" id="KW-0106">Calcium</keyword>
<dbReference type="SUPFAM" id="SSF51126">
    <property type="entry name" value="Pectin lyase-like"/>
    <property type="match status" value="1"/>
</dbReference>
<feature type="region of interest" description="Disordered" evidence="2">
    <location>
        <begin position="649"/>
        <end position="671"/>
    </location>
</feature>
<dbReference type="InterPro" id="IPR011050">
    <property type="entry name" value="Pectin_lyase_fold/virulence"/>
</dbReference>
<dbReference type="InterPro" id="IPR001343">
    <property type="entry name" value="Hemolysn_Ca-bd"/>
</dbReference>
<comment type="caution">
    <text evidence="4">The sequence shown here is derived from an EMBL/GenBank/DDBJ whole genome shotgun (WGS) entry which is preliminary data.</text>
</comment>
<dbReference type="InterPro" id="IPR001919">
    <property type="entry name" value="CBD2"/>
</dbReference>
<evidence type="ECO:0000256" key="2">
    <source>
        <dbReference type="SAM" id="MobiDB-lite"/>
    </source>
</evidence>
<sequence length="842" mass="88680">MRATIDFKLRSEWNGGAVYEVFITNSGSDPIADYQFGFDLPGAITDIWSASIIAHAGERYVVGDSGSDSDIAPGETVRFKFKVATESGERPANFTLNGELLGIDDATSPPTPVIEAPEPDASDDAPVSVPSEFQFIDKALSVDSAISVETLQALIDGAPEGAVIQLAAGNYRFDDSLSIERSDIALIGAGSGATRITFTDQALANDKDTGILVESTATRFAGQLQRDVAEGSDTLTLASGHGLAAGDTVRIWQDNDPAYFEAIGDTSWQKSDAPLRTSMANVLAVDGDTVTLDRGVHFDFAGGEAKIEQFDALENVTLAGFSVAYELGEPDPGLFSNTLSSFTDYQAIKLNGTVASELSDIQVINGPGTAFEFALALDLKADSLGAHGSFNKGSGGIGYAYELRESYDGVLTNLEDSGMRHSVLFASWRSSVGNDIEVSATDRDINFHGGQDHDNSVRVGQSIRSAENDAMSTSLWINAGGESFGAITDMATNQVTFDYLVGSRRDDVIQGSDDGVYLDGALGHDRLTGGAGDDLLRGGDGWGNDILDGGEGFDTALFDHAFGDYKFRDNGDGSWSFDGPGDDDTLIDMEQARFADGMLLDLRSGVVAQGEVATIPSAEEILANDPHVEDPQPSVTSRDEDTVATLPVEPQVPVGPSEPAAPDAPEEAPAPSFSVELETVSRWSSGYVMRVNLTSIADTTVDNPEIAFGLDADLTTLYNATLLNTENGRYTVAYEGGRQTLEPGETLSFSFKAYAPESAIPKDLTFNGYAVEMDRSVLQTGGETDASSDTSPDLILLGDAGDDLLFGLGGNDSLSGGNGDGITDMAIELVGGNVNGADGLIL</sequence>
<evidence type="ECO:0000313" key="4">
    <source>
        <dbReference type="EMBL" id="GAA5171336.1"/>
    </source>
</evidence>
<dbReference type="InterPro" id="IPR012291">
    <property type="entry name" value="CBM2_carb-bd_dom_sf"/>
</dbReference>
<evidence type="ECO:0000259" key="3">
    <source>
        <dbReference type="PROSITE" id="PS51173"/>
    </source>
</evidence>
<dbReference type="PRINTS" id="PR00313">
    <property type="entry name" value="CABNDNGRPT"/>
</dbReference>
<dbReference type="InterPro" id="IPR011049">
    <property type="entry name" value="Serralysin-like_metalloprot_C"/>
</dbReference>
<dbReference type="Gene3D" id="2.150.10.10">
    <property type="entry name" value="Serralysin-like metalloprotease, C-terminal"/>
    <property type="match status" value="1"/>
</dbReference>
<dbReference type="SUPFAM" id="SSF49384">
    <property type="entry name" value="Carbohydrate-binding domain"/>
    <property type="match status" value="2"/>
</dbReference>
<evidence type="ECO:0000313" key="5">
    <source>
        <dbReference type="Proteomes" id="UP001500074"/>
    </source>
</evidence>
<feature type="compositionally biased region" description="Low complexity" evidence="2">
    <location>
        <begin position="658"/>
        <end position="671"/>
    </location>
</feature>
<dbReference type="RefSeq" id="WP_051907521.1">
    <property type="nucleotide sequence ID" value="NZ_BAABKI010000009.1"/>
</dbReference>
<reference evidence="5" key="1">
    <citation type="journal article" date="2019" name="Int. J. Syst. Evol. Microbiol.">
        <title>The Global Catalogue of Microorganisms (GCM) 10K type strain sequencing project: providing services to taxonomists for standard genome sequencing and annotation.</title>
        <authorList>
            <consortium name="The Broad Institute Genomics Platform"/>
            <consortium name="The Broad Institute Genome Sequencing Center for Infectious Disease"/>
            <person name="Wu L."/>
            <person name="Ma J."/>
        </authorList>
    </citation>
    <scope>NUCLEOTIDE SEQUENCE [LARGE SCALE GENOMIC DNA]</scope>
    <source>
        <strain evidence="5">JCM 18472</strain>
    </source>
</reference>
<dbReference type="InterPro" id="IPR008965">
    <property type="entry name" value="CBM2/CBM3_carb-bd_dom_sf"/>
</dbReference>
<dbReference type="Pfam" id="PF00553">
    <property type="entry name" value="CBM_2"/>
    <property type="match status" value="2"/>
</dbReference>
<dbReference type="SUPFAM" id="SSF51120">
    <property type="entry name" value="beta-Roll"/>
    <property type="match status" value="2"/>
</dbReference>
<dbReference type="Pfam" id="PF00353">
    <property type="entry name" value="HemolysinCabind"/>
    <property type="match status" value="2"/>
</dbReference>
<feature type="domain" description="CBM2" evidence="3">
    <location>
        <begin position="1"/>
        <end position="104"/>
    </location>
</feature>
<dbReference type="InterPro" id="IPR012334">
    <property type="entry name" value="Pectin_lyas_fold"/>
</dbReference>
<dbReference type="SMART" id="SM00637">
    <property type="entry name" value="CBD_II"/>
    <property type="match status" value="2"/>
</dbReference>
<accession>A0ABP9R4I5</accession>
<protein>
    <recommendedName>
        <fullName evidence="3">CBM2 domain-containing protein</fullName>
    </recommendedName>
</protein>
<name>A0ABP9R4I5_9GAMM</name>
<dbReference type="Gene3D" id="2.160.20.10">
    <property type="entry name" value="Single-stranded right-handed beta-helix, Pectin lyase-like"/>
    <property type="match status" value="1"/>
</dbReference>
<dbReference type="EMBL" id="BAABKI010000009">
    <property type="protein sequence ID" value="GAA5171336.1"/>
    <property type="molecule type" value="Genomic_DNA"/>
</dbReference>
<feature type="region of interest" description="Disordered" evidence="2">
    <location>
        <begin position="623"/>
        <end position="642"/>
    </location>
</feature>
<dbReference type="PROSITE" id="PS51173">
    <property type="entry name" value="CBM2"/>
    <property type="match status" value="1"/>
</dbReference>
<keyword evidence="5" id="KW-1185">Reference proteome</keyword>
<dbReference type="Proteomes" id="UP001500074">
    <property type="component" value="Unassembled WGS sequence"/>
</dbReference>
<organism evidence="4 5">
    <name type="scientific">Modicisalibacter zincidurans</name>
    <dbReference type="NCBI Taxonomy" id="1178777"/>
    <lineage>
        <taxon>Bacteria</taxon>
        <taxon>Pseudomonadati</taxon>
        <taxon>Pseudomonadota</taxon>
        <taxon>Gammaproteobacteria</taxon>
        <taxon>Oceanospirillales</taxon>
        <taxon>Halomonadaceae</taxon>
        <taxon>Modicisalibacter</taxon>
    </lineage>
</organism>
<dbReference type="Gene3D" id="2.60.40.290">
    <property type="match status" value="2"/>
</dbReference>
<evidence type="ECO:0000256" key="1">
    <source>
        <dbReference type="ARBA" id="ARBA00022837"/>
    </source>
</evidence>